<dbReference type="RefSeq" id="WP_192215892.1">
    <property type="nucleotide sequence ID" value="NZ_NKUG01000092.1"/>
</dbReference>
<dbReference type="Proteomes" id="UP001055307">
    <property type="component" value="Unassembled WGS sequence"/>
</dbReference>
<dbReference type="EMBL" id="BPQF01000019">
    <property type="protein sequence ID" value="GJD41197.1"/>
    <property type="molecule type" value="Genomic_DNA"/>
</dbReference>
<proteinExistence type="predicted"/>
<dbReference type="GO" id="GO:0047746">
    <property type="term" value="F:chlorophyllase activity"/>
    <property type="evidence" value="ECO:0007669"/>
    <property type="project" value="TreeGrafter"/>
</dbReference>
<keyword evidence="1" id="KW-0732">Signal</keyword>
<evidence type="ECO:0000256" key="1">
    <source>
        <dbReference type="SAM" id="SignalP"/>
    </source>
</evidence>
<organism evidence="2 3">
    <name type="scientific">Methylobacterium bullatum</name>
    <dbReference type="NCBI Taxonomy" id="570505"/>
    <lineage>
        <taxon>Bacteria</taxon>
        <taxon>Pseudomonadati</taxon>
        <taxon>Pseudomonadota</taxon>
        <taxon>Alphaproteobacteria</taxon>
        <taxon>Hyphomicrobiales</taxon>
        <taxon>Methylobacteriaceae</taxon>
        <taxon>Methylobacterium</taxon>
    </lineage>
</organism>
<dbReference type="PANTHER" id="PTHR33428">
    <property type="entry name" value="CHLOROPHYLLASE-2, CHLOROPLASTIC"/>
    <property type="match status" value="1"/>
</dbReference>
<keyword evidence="3" id="KW-1185">Reference proteome</keyword>
<evidence type="ECO:0000313" key="2">
    <source>
        <dbReference type="EMBL" id="GJD41197.1"/>
    </source>
</evidence>
<protein>
    <recommendedName>
        <fullName evidence="4">Alpha/beta hydrolase family protein</fullName>
    </recommendedName>
</protein>
<dbReference type="PANTHER" id="PTHR33428:SF14">
    <property type="entry name" value="CARBOXYLESTERASE TYPE B DOMAIN-CONTAINING PROTEIN"/>
    <property type="match status" value="1"/>
</dbReference>
<feature type="signal peptide" evidence="1">
    <location>
        <begin position="1"/>
        <end position="27"/>
    </location>
</feature>
<gene>
    <name evidence="2" type="ORF">OICFNHDK_3676</name>
</gene>
<dbReference type="GO" id="GO:0015996">
    <property type="term" value="P:chlorophyll catabolic process"/>
    <property type="evidence" value="ECO:0007669"/>
    <property type="project" value="TreeGrafter"/>
</dbReference>
<dbReference type="AlphaFoldDB" id="A0AAV4ZB40"/>
<evidence type="ECO:0008006" key="4">
    <source>
        <dbReference type="Google" id="ProtNLM"/>
    </source>
</evidence>
<dbReference type="SUPFAM" id="SSF53474">
    <property type="entry name" value="alpha/beta-Hydrolases"/>
    <property type="match status" value="1"/>
</dbReference>
<reference evidence="2" key="2">
    <citation type="submission" date="2021-08" db="EMBL/GenBank/DDBJ databases">
        <authorList>
            <person name="Tani A."/>
            <person name="Ola A."/>
            <person name="Ogura Y."/>
            <person name="Katsura K."/>
            <person name="Hayashi T."/>
        </authorList>
    </citation>
    <scope>NUCLEOTIDE SEQUENCE</scope>
    <source>
        <strain evidence="2">DSM 21893</strain>
    </source>
</reference>
<dbReference type="InterPro" id="IPR029058">
    <property type="entry name" value="AB_hydrolase_fold"/>
</dbReference>
<dbReference type="Gene3D" id="3.40.50.1820">
    <property type="entry name" value="alpha/beta hydrolase"/>
    <property type="match status" value="1"/>
</dbReference>
<evidence type="ECO:0000313" key="3">
    <source>
        <dbReference type="Proteomes" id="UP001055307"/>
    </source>
</evidence>
<name>A0AAV4ZB40_9HYPH</name>
<sequence length="714" mass="76402">MSLKSLLRCAVFTLASVCTALPTVVQAEDGPFAVTTGSYRFAGRDEPLVATDRKVDLWAEVYRPTKLSGGPLPVAVFLHGNHGTCGKFDKELQVRVDSGATYTDTGKCGAGEVVVPNHLGYEYLAKQLASWGYIVVSINANRGITAGIGDEGDWGLNLMRGRLILRHLALLSDWNSGVGKIPVPETLKFKPLGTMDLSQVGLMGHSRGGEGARAAIQQFRDAASPYPALIRGLSIKSVFEIGPVDGQTDRVLDADGVNSMILLPACDGDVLNLQGLKVFDRTFLSRKPDASKTFHGTVYVWGANHNAYNTEWQTSDSPGCSGTDALFQPAGRSKPQQLTAVQTLIPFFRATVGAKADPSLAAQFDPANSLPSPLLDITNVDRGYLPAPVGDAVQKLETFSQQTGKSDTGIPTTSRGVEVVHQRPGSTEWWFEHEPEARVATVSWTANSNLSKMFQVNFSPAKDMSAFKTLSFRTTLRCFGEICDFPASADGEFAYGVRLLDGNGQASRTYLTSRDVRISRPVGMSDTLHPILYTVQVPLSALSGVDLSQITALRFTFHDQKIGTVDIGDVMLLKSDPAPAQAIAQSSVKSPTAWMAAAKVQAISMPPHDPAADANTMTIVRKPSSARATSAGASRSAPMVDIVVTSKRPFPFTNAFPRFKVGNKTIPGGTIGPDGKTMTISIPEATFNELPTGADVSLSLLASAPPWKFGPLKK</sequence>
<comment type="caution">
    <text evidence="2">The sequence shown here is derived from an EMBL/GenBank/DDBJ whole genome shotgun (WGS) entry which is preliminary data.</text>
</comment>
<reference evidence="2" key="1">
    <citation type="journal article" date="2016" name="Front. Microbiol.">
        <title>Genome Sequence of the Piezophilic, Mesophilic Sulfate-Reducing Bacterium Desulfovibrio indicus J2T.</title>
        <authorList>
            <person name="Cao J."/>
            <person name="Maignien L."/>
            <person name="Shao Z."/>
            <person name="Alain K."/>
            <person name="Jebbar M."/>
        </authorList>
    </citation>
    <scope>NUCLEOTIDE SEQUENCE</scope>
    <source>
        <strain evidence="2">DSM 21893</strain>
    </source>
</reference>
<accession>A0AAV4ZB40</accession>
<feature type="chain" id="PRO_5043955068" description="Alpha/beta hydrolase family protein" evidence="1">
    <location>
        <begin position="28"/>
        <end position="714"/>
    </location>
</feature>